<feature type="region of interest" description="Disordered" evidence="1">
    <location>
        <begin position="59"/>
        <end position="95"/>
    </location>
</feature>
<dbReference type="Proteomes" id="UP000661112">
    <property type="component" value="Unassembled WGS sequence"/>
</dbReference>
<organism evidence="2 3">
    <name type="scientific">Anabaena azotica FACHB-119</name>
    <dbReference type="NCBI Taxonomy" id="947527"/>
    <lineage>
        <taxon>Bacteria</taxon>
        <taxon>Bacillati</taxon>
        <taxon>Cyanobacteriota</taxon>
        <taxon>Cyanophyceae</taxon>
        <taxon>Nostocales</taxon>
        <taxon>Nostocaceae</taxon>
        <taxon>Anabaena</taxon>
        <taxon>Anabaena azotica</taxon>
    </lineage>
</organism>
<feature type="compositionally biased region" description="Polar residues" evidence="1">
    <location>
        <begin position="63"/>
        <end position="95"/>
    </location>
</feature>
<protein>
    <submittedName>
        <fullName evidence="2">Uncharacterized protein</fullName>
    </submittedName>
</protein>
<name>A0ABR8DEG1_9NOST</name>
<gene>
    <name evidence="2" type="ORF">H6G83_32765</name>
</gene>
<evidence type="ECO:0000256" key="1">
    <source>
        <dbReference type="SAM" id="MobiDB-lite"/>
    </source>
</evidence>
<accession>A0ABR8DEG1</accession>
<evidence type="ECO:0000313" key="3">
    <source>
        <dbReference type="Proteomes" id="UP000661112"/>
    </source>
</evidence>
<sequence>MQLRTYAKKNQVAAQDLIEALKGQFGGTWVFTTNLNDETVEFLNTTFANSQPELPEAKEQLQLPASSTGSSITTQQPQELATQQPEALNTQNIPENQQITSPIIKTLLKAHLTADEMELQQEIDNHNSRVASIISNRHLPIENQLIASLQTRYQAIQDAPTQPDCVNQSQTNLERFNQLQQQLEAFKSANKS</sequence>
<keyword evidence="3" id="KW-1185">Reference proteome</keyword>
<reference evidence="2 3" key="1">
    <citation type="journal article" date="2020" name="ISME J.">
        <title>Comparative genomics reveals insights into cyanobacterial evolution and habitat adaptation.</title>
        <authorList>
            <person name="Chen M.Y."/>
            <person name="Teng W.K."/>
            <person name="Zhao L."/>
            <person name="Hu C.X."/>
            <person name="Zhou Y.K."/>
            <person name="Han B.P."/>
            <person name="Song L.R."/>
            <person name="Shu W.S."/>
        </authorList>
    </citation>
    <scope>NUCLEOTIDE SEQUENCE [LARGE SCALE GENOMIC DNA]</scope>
    <source>
        <strain evidence="2 3">FACHB-119</strain>
    </source>
</reference>
<proteinExistence type="predicted"/>
<evidence type="ECO:0000313" key="2">
    <source>
        <dbReference type="EMBL" id="MBD2505317.1"/>
    </source>
</evidence>
<dbReference type="EMBL" id="JACJSG010000079">
    <property type="protein sequence ID" value="MBD2505317.1"/>
    <property type="molecule type" value="Genomic_DNA"/>
</dbReference>
<dbReference type="RefSeq" id="WP_190480006.1">
    <property type="nucleotide sequence ID" value="NZ_JACJSG010000079.1"/>
</dbReference>
<comment type="caution">
    <text evidence="2">The sequence shown here is derived from an EMBL/GenBank/DDBJ whole genome shotgun (WGS) entry which is preliminary data.</text>
</comment>